<evidence type="ECO:0000313" key="3">
    <source>
        <dbReference type="Proteomes" id="UP001651158"/>
    </source>
</evidence>
<dbReference type="EMBL" id="JAKROA010000020">
    <property type="protein sequence ID" value="KAL5103161.1"/>
    <property type="molecule type" value="Genomic_DNA"/>
</dbReference>
<evidence type="ECO:0000313" key="2">
    <source>
        <dbReference type="EMBL" id="KAL5103161.1"/>
    </source>
</evidence>
<reference evidence="2 3" key="1">
    <citation type="journal article" date="2022" name="Front. Cell. Infect. Microbiol.">
        <title>The Genomes of Two Strains of Taenia crassiceps the Animal Model for the Study of Human Cysticercosis.</title>
        <authorList>
            <person name="Bobes R.J."/>
            <person name="Estrada K."/>
            <person name="Rios-Valencia D.G."/>
            <person name="Calderon-Gallegos A."/>
            <person name="de la Torre P."/>
            <person name="Carrero J.C."/>
            <person name="Sanchez-Flores A."/>
            <person name="Laclette J.P."/>
        </authorList>
    </citation>
    <scope>NUCLEOTIDE SEQUENCE [LARGE SCALE GENOMIC DNA]</scope>
    <source>
        <strain evidence="2">WFUcys</strain>
    </source>
</reference>
<comment type="caution">
    <text evidence="2">The sequence shown here is derived from an EMBL/GenBank/DDBJ whole genome shotgun (WGS) entry which is preliminary data.</text>
</comment>
<evidence type="ECO:0000256" key="1">
    <source>
        <dbReference type="SAM" id="MobiDB-lite"/>
    </source>
</evidence>
<keyword evidence="3" id="KW-1185">Reference proteome</keyword>
<protein>
    <submittedName>
        <fullName evidence="2">Uncharacterized protein</fullName>
    </submittedName>
</protein>
<feature type="region of interest" description="Disordered" evidence="1">
    <location>
        <begin position="1"/>
        <end position="76"/>
    </location>
</feature>
<proteinExistence type="predicted"/>
<accession>A0ABR4Q0H5</accession>
<organism evidence="2 3">
    <name type="scientific">Taenia crassiceps</name>
    <dbReference type="NCBI Taxonomy" id="6207"/>
    <lineage>
        <taxon>Eukaryota</taxon>
        <taxon>Metazoa</taxon>
        <taxon>Spiralia</taxon>
        <taxon>Lophotrochozoa</taxon>
        <taxon>Platyhelminthes</taxon>
        <taxon>Cestoda</taxon>
        <taxon>Eucestoda</taxon>
        <taxon>Cyclophyllidea</taxon>
        <taxon>Taeniidae</taxon>
        <taxon>Taenia</taxon>
    </lineage>
</organism>
<feature type="compositionally biased region" description="Polar residues" evidence="1">
    <location>
        <begin position="20"/>
        <end position="45"/>
    </location>
</feature>
<dbReference type="Proteomes" id="UP001651158">
    <property type="component" value="Unassembled WGS sequence"/>
</dbReference>
<gene>
    <name evidence="2" type="ORF">TcWFU_004801</name>
</gene>
<sequence length="184" mass="18923">MDAVCLPESAAGNILDSKEGTSAGNLQHSSKVTLELSDSQGTSNARQREALSISVRSQQRRPPLSGVGSGALSSESDCGESLQISRRRPFNCAAAFEPPGSSGNMSSSADAYLYSDPEMLGTGWQDSSSGRRNQFTNANNITAAVTTASTTSAEQTSSVTVVSAPGACASVNSMEKDMGTGTES</sequence>
<name>A0ABR4Q0H5_9CEST</name>